<gene>
    <name evidence="2" type="ORF">HL667_01570</name>
</gene>
<feature type="chain" id="PRO_5045264409" evidence="1">
    <location>
        <begin position="31"/>
        <end position="238"/>
    </location>
</feature>
<dbReference type="SUPFAM" id="SSF53474">
    <property type="entry name" value="alpha/beta-Hydrolases"/>
    <property type="match status" value="1"/>
</dbReference>
<evidence type="ECO:0000313" key="2">
    <source>
        <dbReference type="EMBL" id="NPU63679.1"/>
    </source>
</evidence>
<evidence type="ECO:0000313" key="3">
    <source>
        <dbReference type="Proteomes" id="UP000886476"/>
    </source>
</evidence>
<protein>
    <submittedName>
        <fullName evidence="2">Alpha/beta hydrolase</fullName>
    </submittedName>
</protein>
<sequence>MIRPTAWSCRVLVRIWLAVVLSAAVSAAWADETVTVGGSRVALIRPKAVRASVILLPGGDGAINVGDHGDIHSLLGNQLVRTRNAYAARGLAVMIADANTDLKAAIDYMAAIKRPVTVIGTSRGTLRAAEGIARGARPDALVLTSGFLSPESGSSSNVMSILGSPSALPRTLVIHHTSDACKVTLPAGVDPFLKWAGGRARVKWLSGGAEQGDPCQARGHHGFNGLDGQVVSLAAGFR</sequence>
<keyword evidence="3" id="KW-1185">Reference proteome</keyword>
<keyword evidence="2" id="KW-0378">Hydrolase</keyword>
<dbReference type="Gene3D" id="3.40.50.1820">
    <property type="entry name" value="alpha/beta hydrolase"/>
    <property type="match status" value="1"/>
</dbReference>
<accession>A0ABX2C5W1</accession>
<reference evidence="2" key="1">
    <citation type="submission" date="2020-05" db="EMBL/GenBank/DDBJ databases">
        <title>Nod-independent and nitrogen-fixing Bradyrhizobium aeschynomene sp. nov. isolated from nodules of Aeschynomene indica.</title>
        <authorList>
            <person name="Zhang Z."/>
        </authorList>
    </citation>
    <scope>NUCLEOTIDE SEQUENCE</scope>
    <source>
        <strain evidence="2">83012</strain>
    </source>
</reference>
<name>A0ABX2C5W1_9BRAD</name>
<organism evidence="2 3">
    <name type="scientific">Bradyrhizobium aeschynomenes</name>
    <dbReference type="NCBI Taxonomy" id="2734909"/>
    <lineage>
        <taxon>Bacteria</taxon>
        <taxon>Pseudomonadati</taxon>
        <taxon>Pseudomonadota</taxon>
        <taxon>Alphaproteobacteria</taxon>
        <taxon>Hyphomicrobiales</taxon>
        <taxon>Nitrobacteraceae</taxon>
        <taxon>Bradyrhizobium</taxon>
    </lineage>
</organism>
<keyword evidence="1" id="KW-0732">Signal</keyword>
<dbReference type="RefSeq" id="WP_172108342.1">
    <property type="nucleotide sequence ID" value="NZ_JABFDN010000001.1"/>
</dbReference>
<dbReference type="EMBL" id="JABFDN010000001">
    <property type="protein sequence ID" value="NPU63679.1"/>
    <property type="molecule type" value="Genomic_DNA"/>
</dbReference>
<feature type="signal peptide" evidence="1">
    <location>
        <begin position="1"/>
        <end position="30"/>
    </location>
</feature>
<dbReference type="GO" id="GO:0016787">
    <property type="term" value="F:hydrolase activity"/>
    <property type="evidence" value="ECO:0007669"/>
    <property type="project" value="UniProtKB-KW"/>
</dbReference>
<dbReference type="Proteomes" id="UP000886476">
    <property type="component" value="Unassembled WGS sequence"/>
</dbReference>
<dbReference type="InterPro" id="IPR029058">
    <property type="entry name" value="AB_hydrolase_fold"/>
</dbReference>
<evidence type="ECO:0000256" key="1">
    <source>
        <dbReference type="SAM" id="SignalP"/>
    </source>
</evidence>
<comment type="caution">
    <text evidence="2">The sequence shown here is derived from an EMBL/GenBank/DDBJ whole genome shotgun (WGS) entry which is preliminary data.</text>
</comment>
<proteinExistence type="predicted"/>